<reference evidence="4 5" key="1">
    <citation type="submission" date="2018-03" db="EMBL/GenBank/DDBJ databases">
        <title>Genomic Encyclopedia of Archaeal and Bacterial Type Strains, Phase II (KMG-II): from individual species to whole genera.</title>
        <authorList>
            <person name="Goeker M."/>
        </authorList>
    </citation>
    <scope>NUCLEOTIDE SEQUENCE [LARGE SCALE GENOMIC DNA]</scope>
    <source>
        <strain evidence="4 5">DSM 29057</strain>
    </source>
</reference>
<dbReference type="OrthoDB" id="1523489at2"/>
<gene>
    <name evidence="4" type="ORF">CLV60_10838</name>
</gene>
<dbReference type="RefSeq" id="WP_106596603.1">
    <property type="nucleotide sequence ID" value="NZ_PYAS01000008.1"/>
</dbReference>
<dbReference type="Gene3D" id="2.60.120.1440">
    <property type="match status" value="1"/>
</dbReference>
<organism evidence="4 5">
    <name type="scientific">Dyadobacter jiangsuensis</name>
    <dbReference type="NCBI Taxonomy" id="1591085"/>
    <lineage>
        <taxon>Bacteria</taxon>
        <taxon>Pseudomonadati</taxon>
        <taxon>Bacteroidota</taxon>
        <taxon>Cytophagia</taxon>
        <taxon>Cytophagales</taxon>
        <taxon>Spirosomataceae</taxon>
        <taxon>Dyadobacter</taxon>
    </lineage>
</organism>
<comment type="caution">
    <text evidence="4">The sequence shown here is derived from an EMBL/GenBank/DDBJ whole genome shotgun (WGS) entry which is preliminary data.</text>
</comment>
<feature type="domain" description="FecR protein" evidence="2">
    <location>
        <begin position="121"/>
        <end position="216"/>
    </location>
</feature>
<dbReference type="PANTHER" id="PTHR30273:SF2">
    <property type="entry name" value="PROTEIN FECR"/>
    <property type="match status" value="1"/>
</dbReference>
<dbReference type="InterPro" id="IPR032508">
    <property type="entry name" value="FecR_C"/>
</dbReference>
<dbReference type="AlphaFoldDB" id="A0A2P8FZP3"/>
<sequence length="334" mass="37970">MKDPISKELIFNYFSGNATALEKDLIDRWTTDSQAREQLFIWLVEWENQNIQYNANVDLAINRHFTRMDEQPAKTWDEPAAAQPMRRLHVQGKSWLIAAAVTLLVLAGGWLTRDHLRYEIYTTGFGQIERLTLPDGSKVVLNANSTLRVPRFGFGKTTRDVYMTGEADFAITHTANHQKFIVHTEKNFEVEVLGTEFNVYARPRRSRVVLNKGKVKLHYLKGSESDQIVMRPGDLVTFDAPGHASVRKTTNPANYSAWKAHRFVFENESLREICDLFEDNFGLKIQIPDSTLAAQTVSGSFTALNAEELFEILADDSGLSYSRSEDGKVITLDY</sequence>
<feature type="transmembrane region" description="Helical" evidence="1">
    <location>
        <begin position="95"/>
        <end position="112"/>
    </location>
</feature>
<keyword evidence="1" id="KW-0812">Transmembrane</keyword>
<dbReference type="Proteomes" id="UP000241964">
    <property type="component" value="Unassembled WGS sequence"/>
</dbReference>
<proteinExistence type="predicted"/>
<dbReference type="PIRSF" id="PIRSF018266">
    <property type="entry name" value="FecR"/>
    <property type="match status" value="1"/>
</dbReference>
<dbReference type="PANTHER" id="PTHR30273">
    <property type="entry name" value="PERIPLASMIC SIGNAL SENSOR AND SIGMA FACTOR ACTIVATOR FECR-RELATED"/>
    <property type="match status" value="1"/>
</dbReference>
<dbReference type="GO" id="GO:0016989">
    <property type="term" value="F:sigma factor antagonist activity"/>
    <property type="evidence" value="ECO:0007669"/>
    <property type="project" value="TreeGrafter"/>
</dbReference>
<keyword evidence="5" id="KW-1185">Reference proteome</keyword>
<keyword evidence="1" id="KW-1133">Transmembrane helix</keyword>
<accession>A0A2P8FZP3</accession>
<evidence type="ECO:0000256" key="1">
    <source>
        <dbReference type="SAM" id="Phobius"/>
    </source>
</evidence>
<name>A0A2P8FZP3_9BACT</name>
<dbReference type="InterPro" id="IPR006860">
    <property type="entry name" value="FecR"/>
</dbReference>
<protein>
    <submittedName>
        <fullName evidence="4">FecR family protein</fullName>
    </submittedName>
</protein>
<dbReference type="InterPro" id="IPR012373">
    <property type="entry name" value="Ferrdict_sens_TM"/>
</dbReference>
<evidence type="ECO:0000313" key="4">
    <source>
        <dbReference type="EMBL" id="PSL27184.1"/>
    </source>
</evidence>
<dbReference type="Pfam" id="PF04773">
    <property type="entry name" value="FecR"/>
    <property type="match status" value="1"/>
</dbReference>
<dbReference type="EMBL" id="PYAS01000008">
    <property type="protein sequence ID" value="PSL27184.1"/>
    <property type="molecule type" value="Genomic_DNA"/>
</dbReference>
<evidence type="ECO:0000259" key="2">
    <source>
        <dbReference type="Pfam" id="PF04773"/>
    </source>
</evidence>
<evidence type="ECO:0000259" key="3">
    <source>
        <dbReference type="Pfam" id="PF16344"/>
    </source>
</evidence>
<dbReference type="Pfam" id="PF16344">
    <property type="entry name" value="FecR_C"/>
    <property type="match status" value="1"/>
</dbReference>
<feature type="domain" description="Protein FecR C-terminal" evidence="3">
    <location>
        <begin position="262"/>
        <end position="330"/>
    </location>
</feature>
<evidence type="ECO:0000313" key="5">
    <source>
        <dbReference type="Proteomes" id="UP000241964"/>
    </source>
</evidence>
<keyword evidence="1" id="KW-0472">Membrane</keyword>
<dbReference type="Gene3D" id="3.55.50.30">
    <property type="match status" value="1"/>
</dbReference>